<dbReference type="GO" id="GO:0015095">
    <property type="term" value="F:magnesium ion transmembrane transporter activity"/>
    <property type="evidence" value="ECO:0007669"/>
    <property type="project" value="TreeGrafter"/>
</dbReference>
<dbReference type="InterPro" id="IPR045863">
    <property type="entry name" value="CorA_TM1_TM2"/>
</dbReference>
<dbReference type="Pfam" id="PF01544">
    <property type="entry name" value="CorA"/>
    <property type="match status" value="1"/>
</dbReference>
<dbReference type="Proteomes" id="UP001172101">
    <property type="component" value="Unassembled WGS sequence"/>
</dbReference>
<evidence type="ECO:0000256" key="6">
    <source>
        <dbReference type="ARBA" id="ARBA00022989"/>
    </source>
</evidence>
<keyword evidence="4" id="KW-1003">Cell membrane</keyword>
<dbReference type="PANTHER" id="PTHR46494:SF1">
    <property type="entry name" value="CORA FAMILY METAL ION TRANSPORTER (EUROFUNG)"/>
    <property type="match status" value="1"/>
</dbReference>
<name>A0AA40DQ01_9PEZI</name>
<keyword evidence="5 9" id="KW-0812">Transmembrane</keyword>
<proteinExistence type="inferred from homology"/>
<evidence type="ECO:0000256" key="3">
    <source>
        <dbReference type="ARBA" id="ARBA00022448"/>
    </source>
</evidence>
<dbReference type="RefSeq" id="XP_060292480.1">
    <property type="nucleotide sequence ID" value="XM_060440252.1"/>
</dbReference>
<dbReference type="GO" id="GO:0015087">
    <property type="term" value="F:cobalt ion transmembrane transporter activity"/>
    <property type="evidence" value="ECO:0007669"/>
    <property type="project" value="TreeGrafter"/>
</dbReference>
<dbReference type="PANTHER" id="PTHR46494">
    <property type="entry name" value="CORA FAMILY METAL ION TRANSPORTER (EUROFUNG)"/>
    <property type="match status" value="1"/>
</dbReference>
<feature type="region of interest" description="Disordered" evidence="8">
    <location>
        <begin position="108"/>
        <end position="131"/>
    </location>
</feature>
<keyword evidence="11" id="KW-1185">Reference proteome</keyword>
<evidence type="ECO:0000256" key="5">
    <source>
        <dbReference type="ARBA" id="ARBA00022692"/>
    </source>
</evidence>
<comment type="similarity">
    <text evidence="2">Belongs to the CorA metal ion transporter (MIT) (TC 1.A.35) family.</text>
</comment>
<dbReference type="AlphaFoldDB" id="A0AA40DQ01"/>
<evidence type="ECO:0000256" key="9">
    <source>
        <dbReference type="SAM" id="Phobius"/>
    </source>
</evidence>
<feature type="transmembrane region" description="Helical" evidence="9">
    <location>
        <begin position="595"/>
        <end position="615"/>
    </location>
</feature>
<dbReference type="Gene3D" id="1.20.58.340">
    <property type="entry name" value="Magnesium transport protein CorA, transmembrane region"/>
    <property type="match status" value="2"/>
</dbReference>
<evidence type="ECO:0000313" key="10">
    <source>
        <dbReference type="EMBL" id="KAK0709176.1"/>
    </source>
</evidence>
<dbReference type="GO" id="GO:0005886">
    <property type="term" value="C:plasma membrane"/>
    <property type="evidence" value="ECO:0007669"/>
    <property type="project" value="UniProtKB-SubCell"/>
</dbReference>
<dbReference type="Gene3D" id="3.30.460.20">
    <property type="entry name" value="CorA soluble domain-like"/>
    <property type="match status" value="1"/>
</dbReference>
<keyword evidence="6 9" id="KW-1133">Transmembrane helix</keyword>
<gene>
    <name evidence="10" type="ORF">B0T26DRAFT_678637</name>
</gene>
<evidence type="ECO:0000256" key="1">
    <source>
        <dbReference type="ARBA" id="ARBA00004651"/>
    </source>
</evidence>
<dbReference type="SUPFAM" id="SSF144083">
    <property type="entry name" value="Magnesium transport protein CorA, transmembrane region"/>
    <property type="match status" value="1"/>
</dbReference>
<keyword evidence="7 9" id="KW-0472">Membrane</keyword>
<dbReference type="SUPFAM" id="SSF143865">
    <property type="entry name" value="CorA soluble domain-like"/>
    <property type="match status" value="1"/>
</dbReference>
<feature type="transmembrane region" description="Helical" evidence="9">
    <location>
        <begin position="558"/>
        <end position="575"/>
    </location>
</feature>
<comment type="subcellular location">
    <subcellularLocation>
        <location evidence="1">Cell membrane</location>
        <topology evidence="1">Multi-pass membrane protein</topology>
    </subcellularLocation>
</comment>
<reference evidence="10" key="1">
    <citation type="submission" date="2023-06" db="EMBL/GenBank/DDBJ databases">
        <title>Genome-scale phylogeny and comparative genomics of the fungal order Sordariales.</title>
        <authorList>
            <consortium name="Lawrence Berkeley National Laboratory"/>
            <person name="Hensen N."/>
            <person name="Bonometti L."/>
            <person name="Westerberg I."/>
            <person name="Brannstrom I.O."/>
            <person name="Guillou S."/>
            <person name="Cros-Aarteil S."/>
            <person name="Calhoun S."/>
            <person name="Haridas S."/>
            <person name="Kuo A."/>
            <person name="Mondo S."/>
            <person name="Pangilinan J."/>
            <person name="Riley R."/>
            <person name="LaButti K."/>
            <person name="Andreopoulos B."/>
            <person name="Lipzen A."/>
            <person name="Chen C."/>
            <person name="Yanf M."/>
            <person name="Daum C."/>
            <person name="Ng V."/>
            <person name="Clum A."/>
            <person name="Steindorff A."/>
            <person name="Ohm R."/>
            <person name="Martin F."/>
            <person name="Silar P."/>
            <person name="Natvig D."/>
            <person name="Lalanne C."/>
            <person name="Gautier V."/>
            <person name="Ament-velasquez S.L."/>
            <person name="Kruys A."/>
            <person name="Hutchinson M.I."/>
            <person name="Powell A.J."/>
            <person name="Barry K."/>
            <person name="Miller A.N."/>
            <person name="Grigoriev I.V."/>
            <person name="Debuchy R."/>
            <person name="Gladieux P."/>
            <person name="Thoren M.H."/>
            <person name="Johannesson H."/>
        </authorList>
    </citation>
    <scope>NUCLEOTIDE SEQUENCE</scope>
    <source>
        <strain evidence="10">SMH2392-1A</strain>
    </source>
</reference>
<feature type="compositionally biased region" description="Low complexity" evidence="8">
    <location>
        <begin position="25"/>
        <end position="39"/>
    </location>
</feature>
<dbReference type="InterPro" id="IPR045861">
    <property type="entry name" value="CorA_cytoplasmic_dom"/>
</dbReference>
<accession>A0AA40DQ01</accession>
<evidence type="ECO:0000256" key="7">
    <source>
        <dbReference type="ARBA" id="ARBA00023136"/>
    </source>
</evidence>
<evidence type="ECO:0000256" key="2">
    <source>
        <dbReference type="ARBA" id="ARBA00009765"/>
    </source>
</evidence>
<evidence type="ECO:0000313" key="11">
    <source>
        <dbReference type="Proteomes" id="UP001172101"/>
    </source>
</evidence>
<feature type="region of interest" description="Disordered" evidence="8">
    <location>
        <begin position="1"/>
        <end position="94"/>
    </location>
</feature>
<evidence type="ECO:0000256" key="8">
    <source>
        <dbReference type="SAM" id="MobiDB-lite"/>
    </source>
</evidence>
<dbReference type="InterPro" id="IPR002523">
    <property type="entry name" value="MgTranspt_CorA/ZnTranspt_ZntB"/>
</dbReference>
<organism evidence="10 11">
    <name type="scientific">Lasiosphaeria miniovina</name>
    <dbReference type="NCBI Taxonomy" id="1954250"/>
    <lineage>
        <taxon>Eukaryota</taxon>
        <taxon>Fungi</taxon>
        <taxon>Dikarya</taxon>
        <taxon>Ascomycota</taxon>
        <taxon>Pezizomycotina</taxon>
        <taxon>Sordariomycetes</taxon>
        <taxon>Sordariomycetidae</taxon>
        <taxon>Sordariales</taxon>
        <taxon>Lasiosphaeriaceae</taxon>
        <taxon>Lasiosphaeria</taxon>
    </lineage>
</organism>
<dbReference type="GO" id="GO:0000287">
    <property type="term" value="F:magnesium ion binding"/>
    <property type="evidence" value="ECO:0007669"/>
    <property type="project" value="TreeGrafter"/>
</dbReference>
<sequence>MSTADPTAPAQAAGGANSHSQDFGVATAPNPSSTASPVTAPAPPHVSYPPNINIHTNAGSATSPGPPATPASRGFARSDTILSPTIRRRTARAGTFKTVEDFQDFEVRPGWQPGAEPGVDPSKPDGGHASMPTLNAPCQISVIDFSQYRLSPPERLGNETLQAFLNLPKPDWVKCRWINVNGLSWDVIKELGQYKNLHRLAIEDIMNTRNRTKAEWFSTHAFIVLTLQKLVHLYDSNDDDDDDDDGEDSDNDFVGEEGEGGIEVETSDNSETGIGWVSGIRKRLRRLLRRRKHISAQESVEAGKSGSGGSFGGRFEAQFASHPTGFSEVVDKSRLRTLQRYQASPNDPRTKFMEKHSSLSSKDLAVACEQVSMFITNDNTIISFFEMSAQDVEGPIVKRLRTSDTILRQSCDASMVGQAIIDAIIDLAIPVTACYSDVIGDLELDVLTRPNVGHTKKLYIVITEINKMLSFINPIVTLINTLRDHKTEMPQEIAASKLQDPAHGVILTPMTYTYLGDVLDHCVLITESLNQLKGSADGMIGLIFNTISTSQNESMKQLTVATIIFLPLTFLTGYFGQNFNDFEDIKGSWNSWKIATPVVVAVIVILLWEDIWHYFRSLSQRRYIGSLRKRRSQRRERARK</sequence>
<comment type="caution">
    <text evidence="10">The sequence shown here is derived from an EMBL/GenBank/DDBJ whole genome shotgun (WGS) entry which is preliminary data.</text>
</comment>
<feature type="compositionally biased region" description="Acidic residues" evidence="8">
    <location>
        <begin position="236"/>
        <end position="268"/>
    </location>
</feature>
<keyword evidence="3" id="KW-0813">Transport</keyword>
<dbReference type="EMBL" id="JAUIRO010000006">
    <property type="protein sequence ID" value="KAK0709176.1"/>
    <property type="molecule type" value="Genomic_DNA"/>
</dbReference>
<protein>
    <submittedName>
        <fullName evidence="10">Uncharacterized protein</fullName>
    </submittedName>
</protein>
<dbReference type="GO" id="GO:0050897">
    <property type="term" value="F:cobalt ion binding"/>
    <property type="evidence" value="ECO:0007669"/>
    <property type="project" value="TreeGrafter"/>
</dbReference>
<feature type="region of interest" description="Disordered" evidence="8">
    <location>
        <begin position="236"/>
        <end position="270"/>
    </location>
</feature>
<dbReference type="GeneID" id="85323522"/>
<evidence type="ECO:0000256" key="4">
    <source>
        <dbReference type="ARBA" id="ARBA00022475"/>
    </source>
</evidence>